<keyword evidence="3" id="KW-1133">Transmembrane helix</keyword>
<evidence type="ECO:0000256" key="2">
    <source>
        <dbReference type="ARBA" id="ARBA00023445"/>
    </source>
</evidence>
<dbReference type="PANTHER" id="PTHR10366:SF564">
    <property type="entry name" value="STEROL-4-ALPHA-CARBOXYLATE 3-DEHYDROGENASE, DECARBOXYLATING"/>
    <property type="match status" value="1"/>
</dbReference>
<keyword evidence="3" id="KW-0472">Membrane</keyword>
<evidence type="ECO:0000256" key="1">
    <source>
        <dbReference type="ARBA" id="ARBA00023002"/>
    </source>
</evidence>
<evidence type="ECO:0000313" key="5">
    <source>
        <dbReference type="EMBL" id="MBO0902624.1"/>
    </source>
</evidence>
<dbReference type="InterPro" id="IPR050425">
    <property type="entry name" value="NAD(P)_dehydrat-like"/>
</dbReference>
<dbReference type="RefSeq" id="WP_207349269.1">
    <property type="nucleotide sequence ID" value="NZ_JAFMPY010000003.1"/>
</dbReference>
<dbReference type="InterPro" id="IPR001509">
    <property type="entry name" value="Epimerase_deHydtase"/>
</dbReference>
<keyword evidence="1" id="KW-0560">Oxidoreductase</keyword>
<dbReference type="SUPFAM" id="SSF51735">
    <property type="entry name" value="NAD(P)-binding Rossmann-fold domains"/>
    <property type="match status" value="1"/>
</dbReference>
<evidence type="ECO:0000259" key="4">
    <source>
        <dbReference type="Pfam" id="PF01370"/>
    </source>
</evidence>
<dbReference type="Pfam" id="PF01370">
    <property type="entry name" value="Epimerase"/>
    <property type="match status" value="1"/>
</dbReference>
<reference evidence="5 6" key="1">
    <citation type="submission" date="2021-03" db="EMBL/GenBank/DDBJ databases">
        <title>Whole genome sequence of Jiella sp. MQZ13P-4.</title>
        <authorList>
            <person name="Tuo L."/>
        </authorList>
    </citation>
    <scope>NUCLEOTIDE SEQUENCE [LARGE SCALE GENOMIC DNA]</scope>
    <source>
        <strain evidence="5 6">MQZ13P-4</strain>
    </source>
</reference>
<name>A0ABS3IYY0_9HYPH</name>
<sequence>MAETRVLLTGASGFIAKHIAFALLGGGYLVRGTVRSRDKGEALRRSLASAGADVARLEIAVADLLCDDGWDAAAEGCGLVCHAASPLPLRQPREKFALTPAAKGGALRVVAAAARAGATRLVLTSSVAAMSYGHGRARGDAPFGEDDWSDVTSKSISPYAVSKTEAEAAARDAASKAGLDMVAINPAVVLGPLLDDEFGASMRLVRMMMRGKMPAVPDVRFGVVDVRDVAAAHVGALTAEGAAGRRFALSAGSLSLMEMGQAIAAAVPECRGKVPRLRLPDLVVRLAALVVPDLRAVVGELGRGKGFDTDPARRILGFAPAEAARAVEAAAVSLMQRGLAG</sequence>
<evidence type="ECO:0000256" key="3">
    <source>
        <dbReference type="SAM" id="Phobius"/>
    </source>
</evidence>
<keyword evidence="3" id="KW-0812">Transmembrane</keyword>
<dbReference type="InterPro" id="IPR036291">
    <property type="entry name" value="NAD(P)-bd_dom_sf"/>
</dbReference>
<dbReference type="Proteomes" id="UP000664288">
    <property type="component" value="Unassembled WGS sequence"/>
</dbReference>
<comment type="caution">
    <text evidence="5">The sequence shown here is derived from an EMBL/GenBank/DDBJ whole genome shotgun (WGS) entry which is preliminary data.</text>
</comment>
<evidence type="ECO:0000313" key="6">
    <source>
        <dbReference type="Proteomes" id="UP000664288"/>
    </source>
</evidence>
<dbReference type="PANTHER" id="PTHR10366">
    <property type="entry name" value="NAD DEPENDENT EPIMERASE/DEHYDRATASE"/>
    <property type="match status" value="1"/>
</dbReference>
<dbReference type="Gene3D" id="3.40.50.720">
    <property type="entry name" value="NAD(P)-binding Rossmann-like Domain"/>
    <property type="match status" value="1"/>
</dbReference>
<organism evidence="5 6">
    <name type="scientific">Jiella sonneratiae</name>
    <dbReference type="NCBI Taxonomy" id="2816856"/>
    <lineage>
        <taxon>Bacteria</taxon>
        <taxon>Pseudomonadati</taxon>
        <taxon>Pseudomonadota</taxon>
        <taxon>Alphaproteobacteria</taxon>
        <taxon>Hyphomicrobiales</taxon>
        <taxon>Aurantimonadaceae</taxon>
        <taxon>Jiella</taxon>
    </lineage>
</organism>
<protein>
    <submittedName>
        <fullName evidence="5">NAD-dependent epimerase/dehydratase family protein</fullName>
    </submittedName>
</protein>
<keyword evidence="6" id="KW-1185">Reference proteome</keyword>
<accession>A0ABS3IYY0</accession>
<feature type="domain" description="NAD-dependent epimerase/dehydratase" evidence="4">
    <location>
        <begin position="6"/>
        <end position="247"/>
    </location>
</feature>
<comment type="similarity">
    <text evidence="2">Belongs to the NAD(P)-dependent epimerase/dehydratase family. Dihydroflavonol-4-reductase subfamily.</text>
</comment>
<gene>
    <name evidence="5" type="ORF">J1C47_03155</name>
</gene>
<dbReference type="EMBL" id="JAFMPY010000003">
    <property type="protein sequence ID" value="MBO0902624.1"/>
    <property type="molecule type" value="Genomic_DNA"/>
</dbReference>
<proteinExistence type="inferred from homology"/>
<feature type="transmembrane region" description="Helical" evidence="3">
    <location>
        <begin position="6"/>
        <end position="30"/>
    </location>
</feature>